<reference evidence="3" key="1">
    <citation type="submission" date="2016-10" db="EMBL/GenBank/DDBJ databases">
        <authorList>
            <person name="Varghese N."/>
            <person name="Submissions S."/>
        </authorList>
    </citation>
    <scope>NUCLEOTIDE SEQUENCE [LARGE SCALE GENOMIC DNA]</scope>
    <source>
        <strain evidence="3">Nm44</strain>
    </source>
</reference>
<organism evidence="2 3">
    <name type="scientific">Nitrosomonas communis</name>
    <dbReference type="NCBI Taxonomy" id="44574"/>
    <lineage>
        <taxon>Bacteria</taxon>
        <taxon>Pseudomonadati</taxon>
        <taxon>Pseudomonadota</taxon>
        <taxon>Betaproteobacteria</taxon>
        <taxon>Nitrosomonadales</taxon>
        <taxon>Nitrosomonadaceae</taxon>
        <taxon>Nitrosomonas</taxon>
    </lineage>
</organism>
<sequence>MNNKAYNLASYSFTTGEEILLDANIWLYLFPAPGNPQYDFANQYSSAFAKLIQAKARLILDPIVLSEYLNRYCRLEWEGNFRSQYSKYKNFRRSTDFHAVASSAYTFASKILSFCHMHSISANELDLNQALTDFKSGLVDFKDALLVDLCKKRNLKLMTNDADFQHGGIEVLTTNPRLLRACP</sequence>
<gene>
    <name evidence="2" type="ORF">SAMN05421863_102461</name>
</gene>
<dbReference type="InterPro" id="IPR002716">
    <property type="entry name" value="PIN_dom"/>
</dbReference>
<proteinExistence type="predicted"/>
<dbReference type="SUPFAM" id="SSF88723">
    <property type="entry name" value="PIN domain-like"/>
    <property type="match status" value="1"/>
</dbReference>
<dbReference type="EMBL" id="FOUB01000024">
    <property type="protein sequence ID" value="SFM34740.1"/>
    <property type="molecule type" value="Genomic_DNA"/>
</dbReference>
<dbReference type="RefSeq" id="WP_074905506.1">
    <property type="nucleotide sequence ID" value="NZ_FOUB01000024.1"/>
</dbReference>
<name>A0A1I4Q508_9PROT</name>
<keyword evidence="3" id="KW-1185">Reference proteome</keyword>
<dbReference type="Gene3D" id="3.40.50.1010">
    <property type="entry name" value="5'-nuclease"/>
    <property type="match status" value="1"/>
</dbReference>
<evidence type="ECO:0000313" key="2">
    <source>
        <dbReference type="EMBL" id="SFM34740.1"/>
    </source>
</evidence>
<dbReference type="OrthoDB" id="509251at2"/>
<protein>
    <submittedName>
        <fullName evidence="2">Predicted nucleic acid-binding protein, contains PIN domain</fullName>
    </submittedName>
</protein>
<dbReference type="InterPro" id="IPR029060">
    <property type="entry name" value="PIN-like_dom_sf"/>
</dbReference>
<accession>A0A1I4Q508</accession>
<evidence type="ECO:0000313" key="3">
    <source>
        <dbReference type="Proteomes" id="UP000183287"/>
    </source>
</evidence>
<feature type="domain" description="PIN" evidence="1">
    <location>
        <begin position="19"/>
        <end position="166"/>
    </location>
</feature>
<dbReference type="Pfam" id="PF01850">
    <property type="entry name" value="PIN"/>
    <property type="match status" value="1"/>
</dbReference>
<dbReference type="AlphaFoldDB" id="A0A1I4Q508"/>
<dbReference type="Proteomes" id="UP000183287">
    <property type="component" value="Unassembled WGS sequence"/>
</dbReference>
<evidence type="ECO:0000259" key="1">
    <source>
        <dbReference type="Pfam" id="PF01850"/>
    </source>
</evidence>